<accession>A0A8A3PJP9</accession>
<reference evidence="2" key="1">
    <citation type="submission" date="2020-10" db="EMBL/GenBank/DDBJ databases">
        <title>Genome Sequence of Monilinia vaccinii-corymbosi Sheds Light on Mummy Berry Disease Infection of Blueberry and Mating Type.</title>
        <authorList>
            <person name="Yow A.G."/>
            <person name="Zhang Y."/>
            <person name="Bansal K."/>
            <person name="Eacker S.M."/>
            <person name="Sullivan S."/>
            <person name="Liachko I."/>
            <person name="Cubeta M.A."/>
            <person name="Rollins J.A."/>
            <person name="Ashrafi H."/>
        </authorList>
    </citation>
    <scope>NUCLEOTIDE SEQUENCE</scope>
    <source>
        <strain evidence="2">RL-1</strain>
    </source>
</reference>
<keyword evidence="3" id="KW-1185">Reference proteome</keyword>
<dbReference type="Proteomes" id="UP000672032">
    <property type="component" value="Chromosome 5"/>
</dbReference>
<protein>
    <submittedName>
        <fullName evidence="2">Uncharacterized protein</fullName>
    </submittedName>
</protein>
<feature type="transmembrane region" description="Helical" evidence="1">
    <location>
        <begin position="133"/>
        <end position="153"/>
    </location>
</feature>
<organism evidence="2 3">
    <name type="scientific">Monilinia vaccinii-corymbosi</name>
    <dbReference type="NCBI Taxonomy" id="61207"/>
    <lineage>
        <taxon>Eukaryota</taxon>
        <taxon>Fungi</taxon>
        <taxon>Dikarya</taxon>
        <taxon>Ascomycota</taxon>
        <taxon>Pezizomycotina</taxon>
        <taxon>Leotiomycetes</taxon>
        <taxon>Helotiales</taxon>
        <taxon>Sclerotiniaceae</taxon>
        <taxon>Monilinia</taxon>
    </lineage>
</organism>
<evidence type="ECO:0000313" key="2">
    <source>
        <dbReference type="EMBL" id="QSZ35204.1"/>
    </source>
</evidence>
<keyword evidence="1" id="KW-1133">Transmembrane helix</keyword>
<proteinExistence type="predicted"/>
<dbReference type="AlphaFoldDB" id="A0A8A3PJP9"/>
<gene>
    <name evidence="2" type="ORF">DSL72_008071</name>
</gene>
<evidence type="ECO:0000313" key="3">
    <source>
        <dbReference type="Proteomes" id="UP000672032"/>
    </source>
</evidence>
<keyword evidence="1" id="KW-0472">Membrane</keyword>
<dbReference type="EMBL" id="CP063409">
    <property type="protein sequence ID" value="QSZ35204.1"/>
    <property type="molecule type" value="Genomic_DNA"/>
</dbReference>
<name>A0A8A3PJP9_9HELO</name>
<keyword evidence="1" id="KW-0812">Transmembrane</keyword>
<dbReference type="OrthoDB" id="3540466at2759"/>
<sequence length="237" mass="25764">MVEMSDLGSSTSVSFAAAQQAPRPLVPGSSVGNANLQTAAAPLLQGQSQPQLPAVQAGIQINSAPILQGQIQPGQQNIQDHGQPLPVQPVLYQIVRPCGCIPGTPCQQHVPTPNLHPIVKAARFLACWGYRPIRVIFAFVASVITVIFTINAFKLAVWTATKDYIEYCQAEVETQQANAQCRKAAGQTLPPPPFFEYDPTNNAVVRRTIGWNTISLCRVVRLQYQLHLAMRVIMADS</sequence>
<evidence type="ECO:0000256" key="1">
    <source>
        <dbReference type="SAM" id="Phobius"/>
    </source>
</evidence>